<feature type="transmembrane region" description="Helical" evidence="1">
    <location>
        <begin position="12"/>
        <end position="38"/>
    </location>
</feature>
<protein>
    <submittedName>
        <fullName evidence="2">Uncharacterized protein</fullName>
    </submittedName>
</protein>
<sequence length="240" mass="27471">MKGFPLSDKIKITSIILAGFVTVGLILGLLAWIILYFVQGNYTNLVLLNFYGEDLIAKVDGQEFDFGIMEIKNLRIRNLPRDATIEFYNKEGELVDKKATLELEHTPNLVIEPLHKDRDFCFIKADVTNFYFFQGDESIDLPNLTDLELLQKVNRSANNKIYTGKDIYVYPGHADVSIIPTDLKPDQRLIGVYPISCLDIVEPKAIHKTIQLYKYYNEESQRAIYLEGLEEVSKVNLSDI</sequence>
<evidence type="ECO:0000256" key="1">
    <source>
        <dbReference type="SAM" id="Phobius"/>
    </source>
</evidence>
<name>A0A955ICP9_9BACT</name>
<reference evidence="2" key="1">
    <citation type="submission" date="2020-04" db="EMBL/GenBank/DDBJ databases">
        <authorList>
            <person name="Zhang T."/>
        </authorList>
    </citation>
    <scope>NUCLEOTIDE SEQUENCE</scope>
    <source>
        <strain evidence="2">HKST-UBA13</strain>
    </source>
</reference>
<reference evidence="2" key="2">
    <citation type="journal article" date="2021" name="Microbiome">
        <title>Successional dynamics and alternative stable states in a saline activated sludge microbial community over 9 years.</title>
        <authorList>
            <person name="Wang Y."/>
            <person name="Ye J."/>
            <person name="Ju F."/>
            <person name="Liu L."/>
            <person name="Boyd J.A."/>
            <person name="Deng Y."/>
            <person name="Parks D.H."/>
            <person name="Jiang X."/>
            <person name="Yin X."/>
            <person name="Woodcroft B.J."/>
            <person name="Tyson G.W."/>
            <person name="Hugenholtz P."/>
            <person name="Polz M.F."/>
            <person name="Zhang T."/>
        </authorList>
    </citation>
    <scope>NUCLEOTIDE SEQUENCE</scope>
    <source>
        <strain evidence="2">HKST-UBA13</strain>
    </source>
</reference>
<keyword evidence="1" id="KW-1133">Transmembrane helix</keyword>
<dbReference type="EMBL" id="JAGQLJ010000051">
    <property type="protein sequence ID" value="MCA9381143.1"/>
    <property type="molecule type" value="Genomic_DNA"/>
</dbReference>
<dbReference type="AlphaFoldDB" id="A0A955ICP9"/>
<keyword evidence="1" id="KW-0812">Transmembrane</keyword>
<proteinExistence type="predicted"/>
<comment type="caution">
    <text evidence="2">The sequence shown here is derived from an EMBL/GenBank/DDBJ whole genome shotgun (WGS) entry which is preliminary data.</text>
</comment>
<keyword evidence="1" id="KW-0472">Membrane</keyword>
<gene>
    <name evidence="2" type="ORF">KC678_02670</name>
</gene>
<accession>A0A955ICP9</accession>
<evidence type="ECO:0000313" key="2">
    <source>
        <dbReference type="EMBL" id="MCA9381143.1"/>
    </source>
</evidence>
<organism evidence="2 3">
    <name type="scientific">Candidatus Dojkabacteria bacterium</name>
    <dbReference type="NCBI Taxonomy" id="2099670"/>
    <lineage>
        <taxon>Bacteria</taxon>
        <taxon>Candidatus Dojkabacteria</taxon>
    </lineage>
</organism>
<dbReference type="Proteomes" id="UP000775877">
    <property type="component" value="Unassembled WGS sequence"/>
</dbReference>
<evidence type="ECO:0000313" key="3">
    <source>
        <dbReference type="Proteomes" id="UP000775877"/>
    </source>
</evidence>